<dbReference type="EMBL" id="JH767582">
    <property type="protein sequence ID" value="EON66741.1"/>
    <property type="molecule type" value="Genomic_DNA"/>
</dbReference>
<accession>R7YYL0</accession>
<proteinExistence type="predicted"/>
<name>R7YYL0_CONA1</name>
<dbReference type="Proteomes" id="UP000016924">
    <property type="component" value="Unassembled WGS sequence"/>
</dbReference>
<protein>
    <recommendedName>
        <fullName evidence="3">RING-type domain-containing protein</fullName>
    </recommendedName>
</protein>
<dbReference type="OrthoDB" id="10502044at2759"/>
<dbReference type="RefSeq" id="XP_007782058.1">
    <property type="nucleotide sequence ID" value="XM_007783868.1"/>
</dbReference>
<evidence type="ECO:0000313" key="1">
    <source>
        <dbReference type="EMBL" id="EON66741.1"/>
    </source>
</evidence>
<reference evidence="2" key="1">
    <citation type="submission" date="2012-06" db="EMBL/GenBank/DDBJ databases">
        <title>The genome sequence of Coniosporium apollinis CBS 100218.</title>
        <authorList>
            <consortium name="The Broad Institute Genome Sequencing Platform"/>
            <person name="Cuomo C."/>
            <person name="Gorbushina A."/>
            <person name="Noack S."/>
            <person name="Walker B."/>
            <person name="Young S.K."/>
            <person name="Zeng Q."/>
            <person name="Gargeya S."/>
            <person name="Fitzgerald M."/>
            <person name="Haas B."/>
            <person name="Abouelleil A."/>
            <person name="Alvarado L."/>
            <person name="Arachchi H.M."/>
            <person name="Berlin A.M."/>
            <person name="Chapman S.B."/>
            <person name="Goldberg J."/>
            <person name="Griggs A."/>
            <person name="Gujja S."/>
            <person name="Hansen M."/>
            <person name="Howarth C."/>
            <person name="Imamovic A."/>
            <person name="Larimer J."/>
            <person name="McCowan C."/>
            <person name="Montmayeur A."/>
            <person name="Murphy C."/>
            <person name="Neiman D."/>
            <person name="Pearson M."/>
            <person name="Priest M."/>
            <person name="Roberts A."/>
            <person name="Saif S."/>
            <person name="Shea T."/>
            <person name="Sisk P."/>
            <person name="Sykes S."/>
            <person name="Wortman J."/>
            <person name="Nusbaum C."/>
            <person name="Birren B."/>
        </authorList>
    </citation>
    <scope>NUCLEOTIDE SEQUENCE [LARGE SCALE GENOMIC DNA]</scope>
    <source>
        <strain evidence="2">CBS 100218</strain>
    </source>
</reference>
<evidence type="ECO:0000313" key="2">
    <source>
        <dbReference type="Proteomes" id="UP000016924"/>
    </source>
</evidence>
<dbReference type="InterPro" id="IPR013083">
    <property type="entry name" value="Znf_RING/FYVE/PHD"/>
</dbReference>
<evidence type="ECO:0008006" key="3">
    <source>
        <dbReference type="Google" id="ProtNLM"/>
    </source>
</evidence>
<gene>
    <name evidence="1" type="ORF">W97_05987</name>
</gene>
<dbReference type="Gene3D" id="3.30.40.10">
    <property type="entry name" value="Zinc/RING finger domain, C3HC4 (zinc finger)"/>
    <property type="match status" value="1"/>
</dbReference>
<dbReference type="GeneID" id="19903298"/>
<dbReference type="SUPFAM" id="SSF57850">
    <property type="entry name" value="RING/U-box"/>
    <property type="match status" value="1"/>
</dbReference>
<dbReference type="HOGENOM" id="CLU_966477_0_0_1"/>
<organism evidence="1 2">
    <name type="scientific">Coniosporium apollinis (strain CBS 100218)</name>
    <name type="common">Rock-inhabiting black yeast</name>
    <dbReference type="NCBI Taxonomy" id="1168221"/>
    <lineage>
        <taxon>Eukaryota</taxon>
        <taxon>Fungi</taxon>
        <taxon>Dikarya</taxon>
        <taxon>Ascomycota</taxon>
        <taxon>Pezizomycotina</taxon>
        <taxon>Dothideomycetes</taxon>
        <taxon>Dothideomycetes incertae sedis</taxon>
        <taxon>Coniosporium</taxon>
    </lineage>
</organism>
<sequence length="288" mass="33145">MNMTGLPRYEEFFRTGVEHLHVHDVPNDNRMCAICRLEYPEVYPLEEGTNLWWLSHLPPLLNDVGRTPALLTVSDLPGESDIPNNDPVRIRQCNHVFGLGCLRSSLTTSTLCSFCRRALYRHDPAADRMDEWRRRTNAYKYTTTRAFLTDHVNWPGQRIIVQAGAIAHSLHSALQSTGRRLRILSAIAPIFNRVRHVLVCAFNLLDGQERTCTKVFTTLWRCVEGVLPHLLEDTRLRRWAKLAIRHLVAEQRIAQEALGTDALEEWPVEEVEMIPEVERVINLSSAHW</sequence>
<dbReference type="AlphaFoldDB" id="R7YYL0"/>
<keyword evidence="2" id="KW-1185">Reference proteome</keyword>